<dbReference type="AlphaFoldDB" id="A0A9W6XBL1"/>
<dbReference type="InterPro" id="IPR045455">
    <property type="entry name" value="NrS-1_pol-like_helicase"/>
</dbReference>
<evidence type="ECO:0000259" key="2">
    <source>
        <dbReference type="Pfam" id="PF19263"/>
    </source>
</evidence>
<comment type="caution">
    <text evidence="3">The sequence shown here is derived from an EMBL/GenBank/DDBJ whole genome shotgun (WGS) entry which is preliminary data.</text>
</comment>
<dbReference type="Proteomes" id="UP001165083">
    <property type="component" value="Unassembled WGS sequence"/>
</dbReference>
<name>A0A9W6XBL1_9STRA</name>
<feature type="domain" description="NrS-1 polymerase-like helicase" evidence="2">
    <location>
        <begin position="434"/>
        <end position="547"/>
    </location>
</feature>
<gene>
    <name evidence="3" type="ORF">Plil01_001498800</name>
</gene>
<proteinExistence type="predicted"/>
<feature type="region of interest" description="Disordered" evidence="1">
    <location>
        <begin position="197"/>
        <end position="217"/>
    </location>
</feature>
<feature type="compositionally biased region" description="Basic and acidic residues" evidence="1">
    <location>
        <begin position="197"/>
        <end position="209"/>
    </location>
</feature>
<sequence length="722" mass="83713">MLCDKTTIDTQPYRKNGSLSLPGGRKNGHQLKLIRPFNRATETLHLNDYYDCTWMHEFSEDLPIKTFDSSREEFEESSSEFINKVLAHLEKNPERIPAYVPEAMDLYAKAPKNYLYVQRTAPSHCPECNRTHDNADTLLLIFNESKEIALWKCAHNEDMKAKRWFGKSGQKEYEVATHDDDDVEAFANNLNARRAEKAAEVKKESKKADDEDEQMSQGDAIKALPDWDIKLDSKVIPPINDSHNTCCYADYLTMQDEVISCKEMMKYIFNNFALILNGGDAFFISKNFKKRADGVRVVSYQYLKYASIKNLPGSFRVDVINPETKENETHSIYIWQLLIRWQSHIAYHDMRFSPYGAKIGYDWSNKEVFNMFTGFVHTYDSEFVVDEDRIARYLAHIREAWCDDDEKLFEFTVKLFAHMVQFPHLKTGVAMIVMGPEGLGKNFVMELWRDHVIGDGYFLETPSIEAITGKFNAALEGNLMVVLNEASKVNKSIESNRAQEVVKDLITEMRRRYERKGHEAYMGECFNNVIMFSNNDYVVRASTEMRRFVFYKGSGRFIGKQMEHFAPIKKDFSHNDAGIHLYHYLMNIDLTGFHPQRSAPSTKVKEELRRAAIEKPIQWAIACINQETQHTFINMNDDHEKENFYSSEDILQMFNAWMGSCGERVDTSLKIFAKDLAKYFGDKICRRQIGGVRKRGFGLSINEMKELIAKTARRNDLFVDDE</sequence>
<protein>
    <submittedName>
        <fullName evidence="3">Unnamed protein product</fullName>
    </submittedName>
</protein>
<dbReference type="Pfam" id="PF19263">
    <property type="entry name" value="DUF5906"/>
    <property type="match status" value="1"/>
</dbReference>
<dbReference type="EMBL" id="BSXW01001261">
    <property type="protein sequence ID" value="GMF35233.1"/>
    <property type="molecule type" value="Genomic_DNA"/>
</dbReference>
<keyword evidence="4" id="KW-1185">Reference proteome</keyword>
<reference evidence="3" key="1">
    <citation type="submission" date="2023-04" db="EMBL/GenBank/DDBJ databases">
        <title>Phytophthora lilii NBRC 32176.</title>
        <authorList>
            <person name="Ichikawa N."/>
            <person name="Sato H."/>
            <person name="Tonouchi N."/>
        </authorList>
    </citation>
    <scope>NUCLEOTIDE SEQUENCE</scope>
    <source>
        <strain evidence="3">NBRC 32176</strain>
    </source>
</reference>
<accession>A0A9W6XBL1</accession>
<evidence type="ECO:0000313" key="3">
    <source>
        <dbReference type="EMBL" id="GMF35233.1"/>
    </source>
</evidence>
<dbReference type="OrthoDB" id="10669509at2759"/>
<evidence type="ECO:0000256" key="1">
    <source>
        <dbReference type="SAM" id="MobiDB-lite"/>
    </source>
</evidence>
<organism evidence="3 4">
    <name type="scientific">Phytophthora lilii</name>
    <dbReference type="NCBI Taxonomy" id="2077276"/>
    <lineage>
        <taxon>Eukaryota</taxon>
        <taxon>Sar</taxon>
        <taxon>Stramenopiles</taxon>
        <taxon>Oomycota</taxon>
        <taxon>Peronosporomycetes</taxon>
        <taxon>Peronosporales</taxon>
        <taxon>Peronosporaceae</taxon>
        <taxon>Phytophthora</taxon>
    </lineage>
</organism>
<evidence type="ECO:0000313" key="4">
    <source>
        <dbReference type="Proteomes" id="UP001165083"/>
    </source>
</evidence>